<dbReference type="InterPro" id="IPR033379">
    <property type="entry name" value="Acid_Pase_AS"/>
</dbReference>
<reference evidence="2" key="1">
    <citation type="thesis" date="2020" institute="ProQuest LLC" country="789 East Eisenhower Parkway, Ann Arbor, MI, USA">
        <title>Comparative Genomics and Chromosome Evolution.</title>
        <authorList>
            <person name="Mudd A.B."/>
        </authorList>
    </citation>
    <scope>NUCLEOTIDE SEQUENCE</scope>
    <source>
        <strain evidence="2">Female2</strain>
        <tissue evidence="2">Blood</tissue>
    </source>
</reference>
<dbReference type="InterPro" id="IPR000560">
    <property type="entry name" value="His_Pase_clade-2"/>
</dbReference>
<dbReference type="Pfam" id="PF00328">
    <property type="entry name" value="His_Phos_2"/>
    <property type="match status" value="1"/>
</dbReference>
<dbReference type="GO" id="GO:0003993">
    <property type="term" value="F:acid phosphatase activity"/>
    <property type="evidence" value="ECO:0007669"/>
    <property type="project" value="TreeGrafter"/>
</dbReference>
<dbReference type="InterPro" id="IPR029033">
    <property type="entry name" value="His_PPase_superfam"/>
</dbReference>
<dbReference type="PANTHER" id="PTHR11567">
    <property type="entry name" value="ACID PHOSPHATASE-RELATED"/>
    <property type="match status" value="1"/>
</dbReference>
<dbReference type="GO" id="GO:0007040">
    <property type="term" value="P:lysosome organization"/>
    <property type="evidence" value="ECO:0007669"/>
    <property type="project" value="TreeGrafter"/>
</dbReference>
<evidence type="ECO:0000313" key="3">
    <source>
        <dbReference type="Proteomes" id="UP000812440"/>
    </source>
</evidence>
<accession>A0A8T2JGW8</accession>
<dbReference type="Proteomes" id="UP000812440">
    <property type="component" value="Chromosome 6"/>
</dbReference>
<evidence type="ECO:0008006" key="4">
    <source>
        <dbReference type="Google" id="ProtNLM"/>
    </source>
</evidence>
<protein>
    <recommendedName>
        <fullName evidence="4">Prostatic acid phosphatase</fullName>
    </recommendedName>
</protein>
<dbReference type="EMBL" id="JAACNH010000005">
    <property type="protein sequence ID" value="KAG8442848.1"/>
    <property type="molecule type" value="Genomic_DNA"/>
</dbReference>
<organism evidence="2 3">
    <name type="scientific">Hymenochirus boettgeri</name>
    <name type="common">Congo dwarf clawed frog</name>
    <dbReference type="NCBI Taxonomy" id="247094"/>
    <lineage>
        <taxon>Eukaryota</taxon>
        <taxon>Metazoa</taxon>
        <taxon>Chordata</taxon>
        <taxon>Craniata</taxon>
        <taxon>Vertebrata</taxon>
        <taxon>Euteleostomi</taxon>
        <taxon>Amphibia</taxon>
        <taxon>Batrachia</taxon>
        <taxon>Anura</taxon>
        <taxon>Pipoidea</taxon>
        <taxon>Pipidae</taxon>
        <taxon>Pipinae</taxon>
        <taxon>Hymenochirus</taxon>
    </lineage>
</organism>
<dbReference type="CDD" id="cd07061">
    <property type="entry name" value="HP_HAP_like"/>
    <property type="match status" value="1"/>
</dbReference>
<dbReference type="GO" id="GO:0005764">
    <property type="term" value="C:lysosome"/>
    <property type="evidence" value="ECO:0007669"/>
    <property type="project" value="TreeGrafter"/>
</dbReference>
<gene>
    <name evidence="2" type="ORF">GDO86_011600</name>
</gene>
<name>A0A8T2JGW8_9PIPI</name>
<dbReference type="AlphaFoldDB" id="A0A8T2JGW8"/>
<feature type="non-terminal residue" evidence="2">
    <location>
        <position position="1"/>
    </location>
</feature>
<sequence>IFRHGDRSPIVTYPNDIYTEESWPDGFGELTSLGKKQQYELGKYLRSKYTGFLSAAYKPHEVYVRSTDIDRAIMSAQSCLAGLYPPTDKQIWNPNIEWQPVPVHTVKQSEDNLLIMPYRNCPRYEELLSKTSGSEEYRQLLEPYLDFLNKLANYTGFTLEDLYEGSTLSTYDTLFAEVSNIDFFMVLIWATKETMDKLEYLAEIACAATFGIYQHEEKSKLQGGVVVKAILKEITDITEQPSSARKLLIYSAHDSTLNGLLMALDIHNTKLIPYNACLFFELHKDDKGHYTIEMSYRNDTSKDPHQLTLRGCSFSCPLETFIKLTSPIIIDDWKSACGIIPENKGMFT</sequence>
<dbReference type="Gene3D" id="3.40.50.1240">
    <property type="entry name" value="Phosphoglycerate mutase-like"/>
    <property type="match status" value="1"/>
</dbReference>
<dbReference type="PROSITE" id="PS00778">
    <property type="entry name" value="HIS_ACID_PHOSPHAT_2"/>
    <property type="match status" value="1"/>
</dbReference>
<proteinExistence type="inferred from homology"/>
<dbReference type="InterPro" id="IPR050645">
    <property type="entry name" value="Histidine_acid_phosphatase"/>
</dbReference>
<comment type="caution">
    <text evidence="2">The sequence shown here is derived from an EMBL/GenBank/DDBJ whole genome shotgun (WGS) entry which is preliminary data.</text>
</comment>
<dbReference type="OrthoDB" id="258392at2759"/>
<evidence type="ECO:0000313" key="2">
    <source>
        <dbReference type="EMBL" id="KAG8442848.1"/>
    </source>
</evidence>
<dbReference type="PANTHER" id="PTHR11567:SF208">
    <property type="entry name" value="ACID PHOSPHATASE 3"/>
    <property type="match status" value="1"/>
</dbReference>
<comment type="similarity">
    <text evidence="1">Belongs to the histidine acid phosphatase family.</text>
</comment>
<dbReference type="SUPFAM" id="SSF53254">
    <property type="entry name" value="Phosphoglycerate mutase-like"/>
    <property type="match status" value="1"/>
</dbReference>
<evidence type="ECO:0000256" key="1">
    <source>
        <dbReference type="ARBA" id="ARBA00005375"/>
    </source>
</evidence>
<keyword evidence="3" id="KW-1185">Reference proteome</keyword>